<comment type="caution">
    <text evidence="8">The sequence shown here is derived from an EMBL/GenBank/DDBJ whole genome shotgun (WGS) entry which is preliminary data.</text>
</comment>
<keyword evidence="3 6" id="KW-1133">Transmembrane helix</keyword>
<dbReference type="GO" id="GO:0022857">
    <property type="term" value="F:transmembrane transporter activity"/>
    <property type="evidence" value="ECO:0007669"/>
    <property type="project" value="InterPro"/>
</dbReference>
<accession>A0A7Z8NR64</accession>
<feature type="transmembrane region" description="Helical" evidence="6">
    <location>
        <begin position="64"/>
        <end position="87"/>
    </location>
</feature>
<dbReference type="GO" id="GO:0005886">
    <property type="term" value="C:plasma membrane"/>
    <property type="evidence" value="ECO:0007669"/>
    <property type="project" value="UniProtKB-SubCell"/>
</dbReference>
<dbReference type="AlphaFoldDB" id="A0A7Z8NR64"/>
<evidence type="ECO:0000256" key="6">
    <source>
        <dbReference type="SAM" id="Phobius"/>
    </source>
</evidence>
<feature type="region of interest" description="Disordered" evidence="5">
    <location>
        <begin position="1"/>
        <end position="23"/>
    </location>
</feature>
<comment type="subcellular location">
    <subcellularLocation>
        <location evidence="1">Cell membrane</location>
        <topology evidence="1">Multi-pass membrane protein</topology>
    </subcellularLocation>
</comment>
<evidence type="ECO:0000256" key="1">
    <source>
        <dbReference type="ARBA" id="ARBA00004651"/>
    </source>
</evidence>
<proteinExistence type="predicted"/>
<organism evidence="8 9">
    <name type="scientific">Cellulomonas hominis</name>
    <dbReference type="NCBI Taxonomy" id="156981"/>
    <lineage>
        <taxon>Bacteria</taxon>
        <taxon>Bacillati</taxon>
        <taxon>Actinomycetota</taxon>
        <taxon>Actinomycetes</taxon>
        <taxon>Micrococcales</taxon>
        <taxon>Cellulomonadaceae</taxon>
        <taxon>Cellulomonas</taxon>
    </lineage>
</organism>
<feature type="transmembrane region" description="Helical" evidence="6">
    <location>
        <begin position="242"/>
        <end position="263"/>
    </location>
</feature>
<dbReference type="Pfam" id="PF07690">
    <property type="entry name" value="MFS_1"/>
    <property type="match status" value="1"/>
</dbReference>
<dbReference type="Gene3D" id="1.20.1250.20">
    <property type="entry name" value="MFS general substrate transporter like domains"/>
    <property type="match status" value="1"/>
</dbReference>
<gene>
    <name evidence="8" type="ORF">FA014_18230</name>
</gene>
<feature type="transmembrane region" description="Helical" evidence="6">
    <location>
        <begin position="335"/>
        <end position="356"/>
    </location>
</feature>
<evidence type="ECO:0000256" key="5">
    <source>
        <dbReference type="SAM" id="MobiDB-lite"/>
    </source>
</evidence>
<protein>
    <submittedName>
        <fullName evidence="8">MFS transporter</fullName>
    </submittedName>
</protein>
<dbReference type="PANTHER" id="PTHR23542:SF1">
    <property type="entry name" value="MAJOR FACILITATOR SUPERFAMILY (MFS) PROFILE DOMAIN-CONTAINING PROTEIN"/>
    <property type="match status" value="1"/>
</dbReference>
<dbReference type="InterPro" id="IPR011701">
    <property type="entry name" value="MFS"/>
</dbReference>
<feature type="transmembrane region" description="Helical" evidence="6">
    <location>
        <begin position="283"/>
        <end position="304"/>
    </location>
</feature>
<evidence type="ECO:0000256" key="4">
    <source>
        <dbReference type="ARBA" id="ARBA00023136"/>
    </source>
</evidence>
<evidence type="ECO:0000313" key="8">
    <source>
        <dbReference type="EMBL" id="TKR22101.1"/>
    </source>
</evidence>
<dbReference type="PANTHER" id="PTHR23542">
    <property type="match status" value="1"/>
</dbReference>
<feature type="domain" description="Major facilitator superfamily (MFS) profile" evidence="7">
    <location>
        <begin position="242"/>
        <end position="441"/>
    </location>
</feature>
<dbReference type="EMBL" id="SZYE01000251">
    <property type="protein sequence ID" value="TKR22101.1"/>
    <property type="molecule type" value="Genomic_DNA"/>
</dbReference>
<feature type="transmembrane region" description="Helical" evidence="6">
    <location>
        <begin position="311"/>
        <end position="329"/>
    </location>
</feature>
<name>A0A7Z8NR64_9CELL</name>
<evidence type="ECO:0000256" key="3">
    <source>
        <dbReference type="ARBA" id="ARBA00022989"/>
    </source>
</evidence>
<dbReference type="OrthoDB" id="9180256at2"/>
<dbReference type="Proteomes" id="UP000308121">
    <property type="component" value="Unassembled WGS sequence"/>
</dbReference>
<dbReference type="InterPro" id="IPR036259">
    <property type="entry name" value="MFS_trans_sf"/>
</dbReference>
<feature type="transmembrane region" description="Helical" evidence="6">
    <location>
        <begin position="399"/>
        <end position="417"/>
    </location>
</feature>
<feature type="transmembrane region" description="Helical" evidence="6">
    <location>
        <begin position="197"/>
        <end position="221"/>
    </location>
</feature>
<dbReference type="SUPFAM" id="SSF103473">
    <property type="entry name" value="MFS general substrate transporter"/>
    <property type="match status" value="1"/>
</dbReference>
<sequence length="441" mass="43068">MGAAEGHRTRPGGGEARRPSRAPGGSLVSALNAYARLFRLAGPAYVVVAFLGRLPMAMAQLGTLLLVSTATGTYGLGGLAAGALAVANAVGAPVAGGLADRFGQRPVVLVQSLAGAASLAALTLLAHAGAGGAALVAVAAVTGLALPQVGPLARVRWRPITAGTGPEQRRLVDAAFSYEGAVDEASFAIGPALVGVVAVWLSPGGALVTAAVLLAVFGTAFALHPTARRTATGPHARPAGRLLTPAFAVLVVAQAAVGVLFGATQTGTTVLATQAGQPGLAGLIHAVLGVGSAAAGIGTAFIPARIGHERRVLAAACALVALSWPLLLVDSLPALTAAVAVLGFAVAPYMIGVFSLGERVVPAGRTGAAMTALASATGVGYALGSSIAGRLADTSGHTAAFAVTVTTTVVALLVAATQQRRLRAAVRAAGSAPDPAGDVAG</sequence>
<evidence type="ECO:0000256" key="2">
    <source>
        <dbReference type="ARBA" id="ARBA00022692"/>
    </source>
</evidence>
<reference evidence="8 9" key="1">
    <citation type="submission" date="2019-05" db="EMBL/GenBank/DDBJ databases">
        <title>Genome sequence of Cellulomonas hominis strain CS1.</title>
        <authorList>
            <person name="Belmont J."/>
            <person name="Maclea K.S."/>
        </authorList>
    </citation>
    <scope>NUCLEOTIDE SEQUENCE [LARGE SCALE GENOMIC DNA]</scope>
    <source>
        <strain evidence="8 9">CS1</strain>
    </source>
</reference>
<feature type="transmembrane region" description="Helical" evidence="6">
    <location>
        <begin position="368"/>
        <end position="387"/>
    </location>
</feature>
<dbReference type="PROSITE" id="PS50850">
    <property type="entry name" value="MFS"/>
    <property type="match status" value="1"/>
</dbReference>
<keyword evidence="2 6" id="KW-0812">Transmembrane</keyword>
<feature type="non-terminal residue" evidence="8">
    <location>
        <position position="441"/>
    </location>
</feature>
<keyword evidence="4 6" id="KW-0472">Membrane</keyword>
<evidence type="ECO:0000259" key="7">
    <source>
        <dbReference type="PROSITE" id="PS50850"/>
    </source>
</evidence>
<evidence type="ECO:0000313" key="9">
    <source>
        <dbReference type="Proteomes" id="UP000308121"/>
    </source>
</evidence>
<dbReference type="InterPro" id="IPR020846">
    <property type="entry name" value="MFS_dom"/>
</dbReference>